<dbReference type="AlphaFoldDB" id="A0A1L9N9R9"/>
<dbReference type="EMBL" id="KV878187">
    <property type="protein sequence ID" value="OJI86053.1"/>
    <property type="molecule type" value="Genomic_DNA"/>
</dbReference>
<proteinExistence type="predicted"/>
<reference evidence="2" key="1">
    <citation type="journal article" date="2017" name="Genome Biol.">
        <title>Comparative genomics reveals high biological diversity and specific adaptations in the industrially and medically important fungal genus Aspergillus.</title>
        <authorList>
            <person name="de Vries R.P."/>
            <person name="Riley R."/>
            <person name="Wiebenga A."/>
            <person name="Aguilar-Osorio G."/>
            <person name="Amillis S."/>
            <person name="Uchima C.A."/>
            <person name="Anderluh G."/>
            <person name="Asadollahi M."/>
            <person name="Askin M."/>
            <person name="Barry K."/>
            <person name="Battaglia E."/>
            <person name="Bayram O."/>
            <person name="Benocci T."/>
            <person name="Braus-Stromeyer S.A."/>
            <person name="Caldana C."/>
            <person name="Canovas D."/>
            <person name="Cerqueira G.C."/>
            <person name="Chen F."/>
            <person name="Chen W."/>
            <person name="Choi C."/>
            <person name="Clum A."/>
            <person name="Dos Santos R.A."/>
            <person name="Damasio A.R."/>
            <person name="Diallinas G."/>
            <person name="Emri T."/>
            <person name="Fekete E."/>
            <person name="Flipphi M."/>
            <person name="Freyberg S."/>
            <person name="Gallo A."/>
            <person name="Gournas C."/>
            <person name="Habgood R."/>
            <person name="Hainaut M."/>
            <person name="Harispe M.L."/>
            <person name="Henrissat B."/>
            <person name="Hilden K.S."/>
            <person name="Hope R."/>
            <person name="Hossain A."/>
            <person name="Karabika E."/>
            <person name="Karaffa L."/>
            <person name="Karanyi Z."/>
            <person name="Krasevec N."/>
            <person name="Kuo A."/>
            <person name="Kusch H."/>
            <person name="LaButti K."/>
            <person name="Lagendijk E.L."/>
            <person name="Lapidus A."/>
            <person name="Levasseur A."/>
            <person name="Lindquist E."/>
            <person name="Lipzen A."/>
            <person name="Logrieco A.F."/>
            <person name="MacCabe A."/>
            <person name="Maekelae M.R."/>
            <person name="Malavazi I."/>
            <person name="Melin P."/>
            <person name="Meyer V."/>
            <person name="Mielnichuk N."/>
            <person name="Miskei M."/>
            <person name="Molnar A.P."/>
            <person name="Mule G."/>
            <person name="Ngan C.Y."/>
            <person name="Orejas M."/>
            <person name="Orosz E."/>
            <person name="Ouedraogo J.P."/>
            <person name="Overkamp K.M."/>
            <person name="Park H.-S."/>
            <person name="Perrone G."/>
            <person name="Piumi F."/>
            <person name="Punt P.J."/>
            <person name="Ram A.F."/>
            <person name="Ramon A."/>
            <person name="Rauscher S."/>
            <person name="Record E."/>
            <person name="Riano-Pachon D.M."/>
            <person name="Robert V."/>
            <person name="Roehrig J."/>
            <person name="Ruller R."/>
            <person name="Salamov A."/>
            <person name="Salih N.S."/>
            <person name="Samson R.A."/>
            <person name="Sandor E."/>
            <person name="Sanguinetti M."/>
            <person name="Schuetze T."/>
            <person name="Sepcic K."/>
            <person name="Shelest E."/>
            <person name="Sherlock G."/>
            <person name="Sophianopoulou V."/>
            <person name="Squina F.M."/>
            <person name="Sun H."/>
            <person name="Susca A."/>
            <person name="Todd R.B."/>
            <person name="Tsang A."/>
            <person name="Unkles S.E."/>
            <person name="van de Wiele N."/>
            <person name="van Rossen-Uffink D."/>
            <person name="Oliveira J.V."/>
            <person name="Vesth T.C."/>
            <person name="Visser J."/>
            <person name="Yu J.-H."/>
            <person name="Zhou M."/>
            <person name="Andersen M.R."/>
            <person name="Archer D.B."/>
            <person name="Baker S.E."/>
            <person name="Benoit I."/>
            <person name="Brakhage A.A."/>
            <person name="Braus G.H."/>
            <person name="Fischer R."/>
            <person name="Frisvad J.C."/>
            <person name="Goldman G.H."/>
            <person name="Houbraken J."/>
            <person name="Oakley B."/>
            <person name="Pocsi I."/>
            <person name="Scazzocchio C."/>
            <person name="Seiboth B."/>
            <person name="vanKuyk P.A."/>
            <person name="Wortman J."/>
            <person name="Dyer P.S."/>
            <person name="Grigoriev I.V."/>
        </authorList>
    </citation>
    <scope>NUCLEOTIDE SEQUENCE [LARGE SCALE GENOMIC DNA]</scope>
    <source>
        <strain evidence="2">CBS 134.48</strain>
    </source>
</reference>
<dbReference type="VEuPathDB" id="FungiDB:ASPTUDRAFT_53347"/>
<name>A0A1L9N9R9_ASPTC</name>
<sequence>MRQQRVTGVMDMRREQWNRQARVKRAAAAAPPEERAPVLFVSSLDAGATHATPFCLNSSRSCIPVVCYAGHGISLVDLNPSIPQSVVVTPTLAAKVRKRRSPYLFHTRPFSC</sequence>
<keyword evidence="2" id="KW-1185">Reference proteome</keyword>
<evidence type="ECO:0000313" key="1">
    <source>
        <dbReference type="EMBL" id="OJI86053.1"/>
    </source>
</evidence>
<accession>A0A1L9N9R9</accession>
<dbReference type="Proteomes" id="UP000184304">
    <property type="component" value="Unassembled WGS sequence"/>
</dbReference>
<evidence type="ECO:0000313" key="2">
    <source>
        <dbReference type="Proteomes" id="UP000184304"/>
    </source>
</evidence>
<gene>
    <name evidence="1" type="ORF">ASPTUDRAFT_53347</name>
</gene>
<protein>
    <submittedName>
        <fullName evidence="1">Uncharacterized protein</fullName>
    </submittedName>
</protein>
<organism evidence="1 2">
    <name type="scientific">Aspergillus tubingensis (strain CBS 134.48)</name>
    <dbReference type="NCBI Taxonomy" id="767770"/>
    <lineage>
        <taxon>Eukaryota</taxon>
        <taxon>Fungi</taxon>
        <taxon>Dikarya</taxon>
        <taxon>Ascomycota</taxon>
        <taxon>Pezizomycotina</taxon>
        <taxon>Eurotiomycetes</taxon>
        <taxon>Eurotiomycetidae</taxon>
        <taxon>Eurotiales</taxon>
        <taxon>Aspergillaceae</taxon>
        <taxon>Aspergillus</taxon>
        <taxon>Aspergillus subgen. Circumdati</taxon>
    </lineage>
</organism>